<evidence type="ECO:0000313" key="2">
    <source>
        <dbReference type="EMBL" id="QJA62272.1"/>
    </source>
</evidence>
<dbReference type="AlphaFoldDB" id="A0A6H1ZK45"/>
<gene>
    <name evidence="3" type="ORF">MM415A00250_0014</name>
    <name evidence="2" type="ORF">MM415B00805_0016</name>
    <name evidence="1" type="ORF">TM448A00708_0008</name>
    <name evidence="4" type="ORF">TM448B00745_0013</name>
</gene>
<evidence type="ECO:0000313" key="1">
    <source>
        <dbReference type="EMBL" id="QJA47635.1"/>
    </source>
</evidence>
<proteinExistence type="predicted"/>
<protein>
    <submittedName>
        <fullName evidence="1">Uncharacterized protein</fullName>
    </submittedName>
</protein>
<dbReference type="EMBL" id="MT144051">
    <property type="protein sequence ID" value="QJA47635.1"/>
    <property type="molecule type" value="Genomic_DNA"/>
</dbReference>
<organism evidence="1">
    <name type="scientific">viral metagenome</name>
    <dbReference type="NCBI Taxonomy" id="1070528"/>
    <lineage>
        <taxon>unclassified sequences</taxon>
        <taxon>metagenomes</taxon>
        <taxon>organismal metagenomes</taxon>
    </lineage>
</organism>
<name>A0A6H1ZK45_9ZZZZ</name>
<reference evidence="1" key="1">
    <citation type="submission" date="2020-03" db="EMBL/GenBank/DDBJ databases">
        <title>The deep terrestrial virosphere.</title>
        <authorList>
            <person name="Holmfeldt K."/>
            <person name="Nilsson E."/>
            <person name="Simone D."/>
            <person name="Lopez-Fernandez M."/>
            <person name="Wu X."/>
            <person name="de Brujin I."/>
            <person name="Lundin D."/>
            <person name="Andersson A."/>
            <person name="Bertilsson S."/>
            <person name="Dopson M."/>
        </authorList>
    </citation>
    <scope>NUCLEOTIDE SEQUENCE</scope>
    <source>
        <strain evidence="3">MM415A00250</strain>
        <strain evidence="2">MM415B00805</strain>
        <strain evidence="1">TM448A00708</strain>
        <strain evidence="4">TM448B00745</strain>
    </source>
</reference>
<evidence type="ECO:0000313" key="3">
    <source>
        <dbReference type="EMBL" id="QJA83836.1"/>
    </source>
</evidence>
<dbReference type="EMBL" id="MT142519">
    <property type="protein sequence ID" value="QJA83836.1"/>
    <property type="molecule type" value="Genomic_DNA"/>
</dbReference>
<sequence length="149" mass="17131">MSKKENIMPKVELTNKQIWAARGAINQLMSQKFPVMVSYRLAKEAKKLQNELSVLNEVYNKLVEKHGQKDPKTGKPVVLQLIDENPNPAWDELHREWNEVLGQAVKLDIEKVKIPEKVASTCDKCHHNMDRPFEIEGSILMALDFLIEV</sequence>
<dbReference type="EMBL" id="MT144653">
    <property type="protein sequence ID" value="QJH96498.1"/>
    <property type="molecule type" value="Genomic_DNA"/>
</dbReference>
<evidence type="ECO:0000313" key="4">
    <source>
        <dbReference type="EMBL" id="QJH96498.1"/>
    </source>
</evidence>
<dbReference type="EMBL" id="MT141466">
    <property type="protein sequence ID" value="QJA62272.1"/>
    <property type="molecule type" value="Genomic_DNA"/>
</dbReference>
<accession>A0A6H1ZK45</accession>